<keyword evidence="2" id="KW-1185">Reference proteome</keyword>
<accession>A0A840RG49</accession>
<dbReference type="Proteomes" id="UP000543030">
    <property type="component" value="Unassembled WGS sequence"/>
</dbReference>
<name>A0A840RG49_9NEIS</name>
<gene>
    <name evidence="1" type="ORF">HNQ50_003303</name>
</gene>
<proteinExistence type="predicted"/>
<organism evidence="1 2">
    <name type="scientific">Silvimonas terrae</name>
    <dbReference type="NCBI Taxonomy" id="300266"/>
    <lineage>
        <taxon>Bacteria</taxon>
        <taxon>Pseudomonadati</taxon>
        <taxon>Pseudomonadota</taxon>
        <taxon>Betaproteobacteria</taxon>
        <taxon>Neisseriales</taxon>
        <taxon>Chitinibacteraceae</taxon>
        <taxon>Silvimonas</taxon>
    </lineage>
</organism>
<comment type="caution">
    <text evidence="1">The sequence shown here is derived from an EMBL/GenBank/DDBJ whole genome shotgun (WGS) entry which is preliminary data.</text>
</comment>
<protein>
    <submittedName>
        <fullName evidence="1">Uncharacterized protein</fullName>
    </submittedName>
</protein>
<dbReference type="AlphaFoldDB" id="A0A840RG49"/>
<dbReference type="RefSeq" id="WP_184102231.1">
    <property type="nucleotide sequence ID" value="NZ_JACHHN010000007.1"/>
</dbReference>
<sequence length="64" mass="7124">MTTLADLTTQDYEILREAAAGKSINLDFQQVRNLLDVEPPLIEAKPIYGFQITKAGEDVVQHGH</sequence>
<evidence type="ECO:0000313" key="2">
    <source>
        <dbReference type="Proteomes" id="UP000543030"/>
    </source>
</evidence>
<evidence type="ECO:0000313" key="1">
    <source>
        <dbReference type="EMBL" id="MBB5192559.1"/>
    </source>
</evidence>
<reference evidence="1 2" key="1">
    <citation type="submission" date="2020-08" db="EMBL/GenBank/DDBJ databases">
        <title>Genomic Encyclopedia of Type Strains, Phase IV (KMG-IV): sequencing the most valuable type-strain genomes for metagenomic binning, comparative biology and taxonomic classification.</title>
        <authorList>
            <person name="Goeker M."/>
        </authorList>
    </citation>
    <scope>NUCLEOTIDE SEQUENCE [LARGE SCALE GENOMIC DNA]</scope>
    <source>
        <strain evidence="1 2">DSM 18233</strain>
    </source>
</reference>
<dbReference type="EMBL" id="JACHHN010000007">
    <property type="protein sequence ID" value="MBB5192559.1"/>
    <property type="molecule type" value="Genomic_DNA"/>
</dbReference>